<dbReference type="PANTHER" id="PTHR30319">
    <property type="entry name" value="PHENYLACETIC ACID REGULATOR-RELATED TRANSCRIPTIONAL REPRESSOR"/>
    <property type="match status" value="1"/>
</dbReference>
<dbReference type="EMBL" id="CP029397">
    <property type="protein sequence ID" value="AWL28791.1"/>
    <property type="molecule type" value="Genomic_DNA"/>
</dbReference>
<keyword evidence="3" id="KW-1185">Reference proteome</keyword>
<feature type="domain" description="Transcriptional repressor PaaX-like C-terminal" evidence="1">
    <location>
        <begin position="173"/>
        <end position="253"/>
    </location>
</feature>
<dbReference type="Gene3D" id="3.30.70.2650">
    <property type="match status" value="1"/>
</dbReference>
<dbReference type="InterPro" id="IPR036388">
    <property type="entry name" value="WH-like_DNA-bd_sf"/>
</dbReference>
<dbReference type="RefSeq" id="WP_065993981.1">
    <property type="nucleotide sequence ID" value="NZ_CP029397.2"/>
</dbReference>
<name>A0A2S2FCT6_9GAMM</name>
<reference evidence="2" key="1">
    <citation type="submission" date="2019-08" db="EMBL/GenBank/DDBJ databases">
        <title>The complete genome of Acinetobacter defluvii strain WCHAD010030.</title>
        <authorList>
            <person name="Hu Y."/>
            <person name="Qin J."/>
            <person name="Feng Y."/>
            <person name="Zong Z."/>
        </authorList>
    </citation>
    <scope>NUCLEOTIDE SEQUENCE</scope>
    <source>
        <strain evidence="2">WCHA30</strain>
    </source>
</reference>
<dbReference type="Pfam" id="PF08223">
    <property type="entry name" value="PaaX_C"/>
    <property type="match status" value="1"/>
</dbReference>
<dbReference type="InterPro" id="IPR013225">
    <property type="entry name" value="PaaX_C"/>
</dbReference>
<organism evidence="2 3">
    <name type="scientific">Acinetobacter defluvii</name>
    <dbReference type="NCBI Taxonomy" id="1871111"/>
    <lineage>
        <taxon>Bacteria</taxon>
        <taxon>Pseudomonadati</taxon>
        <taxon>Pseudomonadota</taxon>
        <taxon>Gammaproteobacteria</taxon>
        <taxon>Moraxellales</taxon>
        <taxon>Moraxellaceae</taxon>
        <taxon>Acinetobacter</taxon>
    </lineage>
</organism>
<dbReference type="Gene3D" id="1.10.10.10">
    <property type="entry name" value="Winged helix-like DNA-binding domain superfamily/Winged helix DNA-binding domain"/>
    <property type="match status" value="1"/>
</dbReference>
<sequence length="262" mass="30009">MSLNAKSFIIDLLLASGGQTLSIKQLVSAAHILNISENNTRVAVTRLCQEEMIESVARGQYKLTANAERWGSIVIHRNHRLRRTKAWNQHYLAVLTTSLGRTDRTALNRREKILKHTGFRELETGFFVRPDNLNLTLDELKTELTQQGLENAATLMQVAAFDPATQTQISTLWDTQKLNQRYEKYSVQLKQWLTHAQDMHPLNLARESFLLGRETIALMLTDPLLPSPLVDTASREDFFQAVLQLDHIGQETWRKLNQDHLN</sequence>
<evidence type="ECO:0000313" key="2">
    <source>
        <dbReference type="EMBL" id="AWL28791.1"/>
    </source>
</evidence>
<protein>
    <submittedName>
        <fullName evidence="2">PaaX family transcriptional regulator</fullName>
    </submittedName>
</protein>
<dbReference type="PANTHER" id="PTHR30319:SF1">
    <property type="entry name" value="TRANSCRIPTIONAL REPRESSOR PAAX"/>
    <property type="match status" value="1"/>
</dbReference>
<evidence type="ECO:0000313" key="3">
    <source>
        <dbReference type="Proteomes" id="UP000245977"/>
    </source>
</evidence>
<dbReference type="KEGG" id="adv:DJ533_09520"/>
<dbReference type="Proteomes" id="UP000245977">
    <property type="component" value="Chromosome"/>
</dbReference>
<dbReference type="STRING" id="1871111.GCA_001704615_03314"/>
<dbReference type="AlphaFoldDB" id="A0A2S2FCT6"/>
<gene>
    <name evidence="2" type="ORF">DJ533_09520</name>
</gene>
<dbReference type="OrthoDB" id="6380574at2"/>
<evidence type="ECO:0000259" key="1">
    <source>
        <dbReference type="Pfam" id="PF08223"/>
    </source>
</evidence>
<proteinExistence type="predicted"/>
<dbReference type="GO" id="GO:0006351">
    <property type="term" value="P:DNA-templated transcription"/>
    <property type="evidence" value="ECO:0007669"/>
    <property type="project" value="TreeGrafter"/>
</dbReference>
<accession>A0A2S2FCT6</accession>